<accession>A0ABQ0WUJ0</accession>
<comment type="caution">
    <text evidence="1">The sequence shown here is derived from an EMBL/GenBank/DDBJ whole genome shotgun (WGS) entry which is preliminary data.</text>
</comment>
<name>A0ABQ0WUJ0_9LACO</name>
<gene>
    <name evidence="1" type="ORF">LZY01_06280</name>
</gene>
<evidence type="ECO:0000313" key="1">
    <source>
        <dbReference type="EMBL" id="GEO71460.1"/>
    </source>
</evidence>
<sequence>MKKLTHNYAAALMLIGVVAGIGLTAGTTASAMSKSQKTRLASYAKLDQKTTKTSQKIDREFDKVGIRNLTKLTRHNMSSRVVQPFEPDVFTIGNKLTVGNQNRTHGVTLGKHSVVVGNINTWGVANVKTTTLSKKNQKKVFRTIGSKWQSAVSMTKLSQAAQTAFLTKHTSKTAFAYGAYSNLPDLYQKNAQSYFDQDKNNNGFVTVTADNYLNYYHNYATKAGTPNYTKISQSIKIKKFTRGKSVYTYYLAKPLKGFGTKKVNIAGKKMYQLKMSLGHVFQAYDNTNGDAGTFRITVNVGSKQFYANLGNIAEAYAYSLQGSQDGQSAFDEQKAKTYIQGLQ</sequence>
<organism evidence="1 2">
    <name type="scientific">Levilactobacillus zymae</name>
    <dbReference type="NCBI Taxonomy" id="267363"/>
    <lineage>
        <taxon>Bacteria</taxon>
        <taxon>Bacillati</taxon>
        <taxon>Bacillota</taxon>
        <taxon>Bacilli</taxon>
        <taxon>Lactobacillales</taxon>
        <taxon>Lactobacillaceae</taxon>
        <taxon>Levilactobacillus</taxon>
    </lineage>
</organism>
<evidence type="ECO:0000313" key="2">
    <source>
        <dbReference type="Proteomes" id="UP000321794"/>
    </source>
</evidence>
<dbReference type="EMBL" id="BJZK01000004">
    <property type="protein sequence ID" value="GEO71460.1"/>
    <property type="molecule type" value="Genomic_DNA"/>
</dbReference>
<reference evidence="1 2" key="1">
    <citation type="submission" date="2019-07" db="EMBL/GenBank/DDBJ databases">
        <title>Whole genome shotgun sequence of Lactobacillus zymae NBRC 107157.</title>
        <authorList>
            <person name="Hosoyama A."/>
            <person name="Uohara A."/>
            <person name="Ohji S."/>
            <person name="Ichikawa N."/>
        </authorList>
    </citation>
    <scope>NUCLEOTIDE SEQUENCE [LARGE SCALE GENOMIC DNA]</scope>
    <source>
        <strain evidence="1 2">NBRC 107157</strain>
    </source>
</reference>
<dbReference type="Proteomes" id="UP000321794">
    <property type="component" value="Unassembled WGS sequence"/>
</dbReference>
<keyword evidence="2" id="KW-1185">Reference proteome</keyword>
<protein>
    <submittedName>
        <fullName evidence="1">Uncharacterized protein</fullName>
    </submittedName>
</protein>
<proteinExistence type="predicted"/>
<dbReference type="RefSeq" id="WP_057732725.1">
    <property type="nucleotide sequence ID" value="NZ_BJZK01000004.1"/>
</dbReference>